<proteinExistence type="predicted"/>
<sequence length="321" mass="35179">MLTIDANPFMNDAQGALSFLGQQAAYVEQEVFRTKYEDIQYPELVTIDTSAGEFAKTIEFYSMDGVGQAKWFNHLSKDVPNADVNMTKFTHSIEMAAIGYRYTTEELGYASRLGISLDTERASFARRAYEEFIDELVKSGDTQKGMTGLFNDASVGTANVAADGSGSSRAWTAKTPIQVLRDVNEALTSVYEGSKRVEMANTLLLPTAAFTYIATTPMAAESNMTILDWLMRGNVYTATTGQPLVIKAVGGLEDAGASSTGRMIAYRNTRDVVKLHLPVPLRFLEPMRSGPMIYEVPGYFKTGGVEIRLPGAVRYRDGITA</sequence>
<gene>
    <name evidence="1" type="ORF">EV664_107180</name>
</gene>
<comment type="caution">
    <text evidence="1">The sequence shown here is derived from an EMBL/GenBank/DDBJ whole genome shotgun (WGS) entry which is preliminary data.</text>
</comment>
<dbReference type="EMBL" id="SNWD01000007">
    <property type="protein sequence ID" value="TDN81778.1"/>
    <property type="molecule type" value="Genomic_DNA"/>
</dbReference>
<dbReference type="Proteomes" id="UP000295493">
    <property type="component" value="Unassembled WGS sequence"/>
</dbReference>
<evidence type="ECO:0000313" key="1">
    <source>
        <dbReference type="EMBL" id="TDN81778.1"/>
    </source>
</evidence>
<dbReference type="AlphaFoldDB" id="A0A4V3BT28"/>
<keyword evidence="2" id="KW-1185">Reference proteome</keyword>
<organism evidence="1 2">
    <name type="scientific">Stakelama pacifica</name>
    <dbReference type="NCBI Taxonomy" id="517720"/>
    <lineage>
        <taxon>Bacteria</taxon>
        <taxon>Pseudomonadati</taxon>
        <taxon>Pseudomonadota</taxon>
        <taxon>Alphaproteobacteria</taxon>
        <taxon>Sphingomonadales</taxon>
        <taxon>Sphingomonadaceae</taxon>
        <taxon>Stakelama</taxon>
    </lineage>
</organism>
<reference evidence="1 2" key="1">
    <citation type="submission" date="2019-03" db="EMBL/GenBank/DDBJ databases">
        <title>Genomic Encyclopedia of Type Strains, Phase IV (KMG-IV): sequencing the most valuable type-strain genomes for metagenomic binning, comparative biology and taxonomic classification.</title>
        <authorList>
            <person name="Goeker M."/>
        </authorList>
    </citation>
    <scope>NUCLEOTIDE SEQUENCE [LARGE SCALE GENOMIC DNA]</scope>
    <source>
        <strain evidence="1 2">DSM 25059</strain>
    </source>
</reference>
<evidence type="ECO:0000313" key="2">
    <source>
        <dbReference type="Proteomes" id="UP000295493"/>
    </source>
</evidence>
<dbReference type="PIRSF" id="PIRSF029202">
    <property type="entry name" value="UCP029202"/>
    <property type="match status" value="1"/>
</dbReference>
<dbReference type="Gene3D" id="3.30.2400.30">
    <property type="match status" value="1"/>
</dbReference>
<dbReference type="InterPro" id="IPR020049">
    <property type="entry name" value="Major_capsid-like"/>
</dbReference>
<name>A0A4V3BT28_9SPHN</name>
<evidence type="ECO:0008006" key="3">
    <source>
        <dbReference type="Google" id="ProtNLM"/>
    </source>
</evidence>
<protein>
    <recommendedName>
        <fullName evidence="3">DUF2184 domain-containing protein</fullName>
    </recommendedName>
</protein>
<dbReference type="RefSeq" id="WP_133495889.1">
    <property type="nucleotide sequence ID" value="NZ_BMLU01000007.1"/>
</dbReference>
<dbReference type="OrthoDB" id="8437797at2"/>
<dbReference type="Pfam" id="PF09950">
    <property type="entry name" value="Major_capside"/>
    <property type="match status" value="1"/>
</dbReference>
<accession>A0A4V3BT28</accession>